<sequence length="548" mass="59955">MRHAATYDLRTQPWIAVRTAGGTEEISLHDVFRRASEVQALAGEIPTQDVAILRLLLVILRRALPESFDYPHERWASLWEAESLPIADIEAYLKEHADRFDLLHPETPFMQVAGLAASKTSGLVKLIAEVPAGSPYFTTRAGEAVRSLSYAEAARWVVHSQQFDVSGIKTGAHGDERVKGGKGYPIGTGLSGRLGLVVFEGGTLRETLLLNLVLPPEEDYEADRPVWERAPLGPGIEAAHSAPRGIADVMTWPSRRILLHHDGSVVTDVLIANGDPIHARNLHDLETMTAWRRSANQEKTSGVPTYMPVQHDVTRKMWRGLEGLLAFGVQNGSVRSEAPVALKPGVIAWIQQLTGRKKIDRDTPISLRAVGMSYGTQDSMILSIYDDELRLRPAVLHDERLAGLVLTAAEEAVAAVQQLGRFAANLAEAGGREASGPREGARLAGFARLDLSYPTWLGGLRSSSDLAVAQAQWRRTVAREISSIGDDLLRDAGDDALIGRKVNGKHLDAALADLWFRSYLRKNLTELANQQTPERTGDDHDGHAQTVS</sequence>
<evidence type="ECO:0000256" key="1">
    <source>
        <dbReference type="SAM" id="MobiDB-lite"/>
    </source>
</evidence>
<dbReference type="Gene3D" id="1.10.132.100">
    <property type="match status" value="1"/>
</dbReference>
<dbReference type="EMBL" id="BAAAPO010000026">
    <property type="protein sequence ID" value="GAA1793296.1"/>
    <property type="molecule type" value="Genomic_DNA"/>
</dbReference>
<name>A0ABN2LMV8_9MICO</name>
<dbReference type="Pfam" id="PF09481">
    <property type="entry name" value="CRISPR_Cse1"/>
    <property type="match status" value="1"/>
</dbReference>
<protein>
    <submittedName>
        <fullName evidence="2">Type I-E CRISPR-associated protein Cse1/CasA</fullName>
    </submittedName>
</protein>
<keyword evidence="3" id="KW-1185">Reference proteome</keyword>
<reference evidence="2 3" key="1">
    <citation type="journal article" date="2019" name="Int. J. Syst. Evol. Microbiol.">
        <title>The Global Catalogue of Microorganisms (GCM) 10K type strain sequencing project: providing services to taxonomists for standard genome sequencing and annotation.</title>
        <authorList>
            <consortium name="The Broad Institute Genomics Platform"/>
            <consortium name="The Broad Institute Genome Sequencing Center for Infectious Disease"/>
            <person name="Wu L."/>
            <person name="Ma J."/>
        </authorList>
    </citation>
    <scope>NUCLEOTIDE SEQUENCE [LARGE SCALE GENOMIC DNA]</scope>
    <source>
        <strain evidence="2 3">JCM 15592</strain>
    </source>
</reference>
<dbReference type="InterPro" id="IPR013381">
    <property type="entry name" value="CRISPR-assoc_prot_Cse1"/>
</dbReference>
<organism evidence="2 3">
    <name type="scientific">Nostocoides veronense</name>
    <dbReference type="NCBI Taxonomy" id="330836"/>
    <lineage>
        <taxon>Bacteria</taxon>
        <taxon>Bacillati</taxon>
        <taxon>Actinomycetota</taxon>
        <taxon>Actinomycetes</taxon>
        <taxon>Micrococcales</taxon>
        <taxon>Intrasporangiaceae</taxon>
        <taxon>Nostocoides</taxon>
    </lineage>
</organism>
<comment type="caution">
    <text evidence="2">The sequence shown here is derived from an EMBL/GenBank/DDBJ whole genome shotgun (WGS) entry which is preliminary data.</text>
</comment>
<dbReference type="CDD" id="cd09729">
    <property type="entry name" value="Cse1_I-E"/>
    <property type="match status" value="1"/>
</dbReference>
<proteinExistence type="predicted"/>
<feature type="compositionally biased region" description="Basic and acidic residues" evidence="1">
    <location>
        <begin position="535"/>
        <end position="548"/>
    </location>
</feature>
<gene>
    <name evidence="2" type="primary">casA</name>
    <name evidence="2" type="ORF">GCM10009811_17570</name>
</gene>
<feature type="region of interest" description="Disordered" evidence="1">
    <location>
        <begin position="527"/>
        <end position="548"/>
    </location>
</feature>
<dbReference type="RefSeq" id="WP_344083709.1">
    <property type="nucleotide sequence ID" value="NZ_BAAAPO010000026.1"/>
</dbReference>
<accession>A0ABN2LMV8</accession>
<evidence type="ECO:0000313" key="3">
    <source>
        <dbReference type="Proteomes" id="UP001499938"/>
    </source>
</evidence>
<dbReference type="NCBIfam" id="TIGR02547">
    <property type="entry name" value="casA_cse1"/>
    <property type="match status" value="1"/>
</dbReference>
<evidence type="ECO:0000313" key="2">
    <source>
        <dbReference type="EMBL" id="GAA1793296.1"/>
    </source>
</evidence>
<dbReference type="Proteomes" id="UP001499938">
    <property type="component" value="Unassembled WGS sequence"/>
</dbReference>